<reference evidence="12 13" key="1">
    <citation type="submission" date="2019-04" db="EMBL/GenBank/DDBJ databases">
        <title>Phreatobacter aquaticus sp. nov.</title>
        <authorList>
            <person name="Choi A."/>
        </authorList>
    </citation>
    <scope>NUCLEOTIDE SEQUENCE [LARGE SCALE GENOMIC DNA]</scope>
    <source>
        <strain evidence="12 13">KCTC 52518</strain>
    </source>
</reference>
<dbReference type="Proteomes" id="UP000298781">
    <property type="component" value="Chromosome"/>
</dbReference>
<dbReference type="Pfam" id="PF00005">
    <property type="entry name" value="ABC_tran"/>
    <property type="match status" value="1"/>
</dbReference>
<evidence type="ECO:0000256" key="8">
    <source>
        <dbReference type="ARBA" id="ARBA00023065"/>
    </source>
</evidence>
<dbReference type="PANTHER" id="PTHR42781">
    <property type="entry name" value="SPERMIDINE/PUTRESCINE IMPORT ATP-BINDING PROTEIN POTA"/>
    <property type="match status" value="1"/>
</dbReference>
<keyword evidence="13" id="KW-1185">Reference proteome</keyword>
<accession>A0A4D7BE82</accession>
<comment type="similarity">
    <text evidence="1">Belongs to the ABC transporter superfamily.</text>
</comment>
<dbReference type="GO" id="GO:0015697">
    <property type="term" value="P:quaternary ammonium group transport"/>
    <property type="evidence" value="ECO:0007669"/>
    <property type="project" value="UniProtKB-ARBA"/>
</dbReference>
<sequence length="374" mass="39754">MTSAEAEDREPAAEPRWGRRGTAGPAIAVALGFEALSHSYGKIRALDQVSLDVRPGEIVCLLGPSGCGKTTLLRIASGIERPSAGRMLMDGREVAGPSIFVPPEQRGVGLVFQDFALFPHLTNLANVMFGLSALPRAEADKAARLALGRVGLSGHALDYPHALSGGEQQRVALARAIAPRPGVLLMDEPFSGLDSRLRDTIREETLAVMHETRATCIVVTHDPEEAMRMADRIVLMRGGRIVQAGTAAELYRKPVDLAAARFFSDVNEVPGVVRAGKIVTPVGYFAAPGLAEGTRAIAAIRPQAIIPMPAQMCIPGRLLAKRFLGEVEFLEIAVEGLEAPLKARVRSAETLTPGRDLGVDVAASEVLVFAVPEA</sequence>
<evidence type="ECO:0000256" key="1">
    <source>
        <dbReference type="ARBA" id="ARBA00005417"/>
    </source>
</evidence>
<dbReference type="FunFam" id="3.40.50.300:FF:000425">
    <property type="entry name" value="Probable ABC transporter, ATP-binding subunit"/>
    <property type="match status" value="1"/>
</dbReference>
<evidence type="ECO:0000256" key="7">
    <source>
        <dbReference type="ARBA" id="ARBA00023004"/>
    </source>
</evidence>
<keyword evidence="3" id="KW-1003">Cell membrane</keyword>
<gene>
    <name evidence="12" type="ORF">E8M01_33900</name>
</gene>
<evidence type="ECO:0000256" key="10">
    <source>
        <dbReference type="SAM" id="MobiDB-lite"/>
    </source>
</evidence>
<proteinExistence type="inferred from homology"/>
<feature type="region of interest" description="Disordered" evidence="10">
    <location>
        <begin position="1"/>
        <end position="20"/>
    </location>
</feature>
<evidence type="ECO:0000256" key="9">
    <source>
        <dbReference type="ARBA" id="ARBA00023136"/>
    </source>
</evidence>
<dbReference type="GO" id="GO:0005524">
    <property type="term" value="F:ATP binding"/>
    <property type="evidence" value="ECO:0007669"/>
    <property type="project" value="UniProtKB-KW"/>
</dbReference>
<dbReference type="EMBL" id="CP039690">
    <property type="protein sequence ID" value="QCI68793.1"/>
    <property type="molecule type" value="Genomic_DNA"/>
</dbReference>
<dbReference type="InterPro" id="IPR003439">
    <property type="entry name" value="ABC_transporter-like_ATP-bd"/>
</dbReference>
<evidence type="ECO:0000256" key="5">
    <source>
        <dbReference type="ARBA" id="ARBA00022741"/>
    </source>
</evidence>
<evidence type="ECO:0000256" key="6">
    <source>
        <dbReference type="ARBA" id="ARBA00022840"/>
    </source>
</evidence>
<organism evidence="12 13">
    <name type="scientific">Phreatobacter stygius</name>
    <dbReference type="NCBI Taxonomy" id="1940610"/>
    <lineage>
        <taxon>Bacteria</taxon>
        <taxon>Pseudomonadati</taxon>
        <taxon>Pseudomonadota</taxon>
        <taxon>Alphaproteobacteria</taxon>
        <taxon>Hyphomicrobiales</taxon>
        <taxon>Phreatobacteraceae</taxon>
        <taxon>Phreatobacter</taxon>
    </lineage>
</organism>
<dbReference type="AlphaFoldDB" id="A0A4D7BE82"/>
<dbReference type="GO" id="GO:0016020">
    <property type="term" value="C:membrane"/>
    <property type="evidence" value="ECO:0007669"/>
    <property type="project" value="InterPro"/>
</dbReference>
<dbReference type="PANTHER" id="PTHR42781:SF4">
    <property type="entry name" value="SPERMIDINE_PUTRESCINE IMPORT ATP-BINDING PROTEIN POTA"/>
    <property type="match status" value="1"/>
</dbReference>
<keyword evidence="6 12" id="KW-0067">ATP-binding</keyword>
<evidence type="ECO:0000313" key="13">
    <source>
        <dbReference type="Proteomes" id="UP000298781"/>
    </source>
</evidence>
<dbReference type="CDD" id="cd03259">
    <property type="entry name" value="ABC_Carb_Solutes_like"/>
    <property type="match status" value="1"/>
</dbReference>
<keyword evidence="8" id="KW-0406">Ion transport</keyword>
<evidence type="ECO:0000256" key="2">
    <source>
        <dbReference type="ARBA" id="ARBA00022448"/>
    </source>
</evidence>
<evidence type="ECO:0000256" key="3">
    <source>
        <dbReference type="ARBA" id="ARBA00022475"/>
    </source>
</evidence>
<dbReference type="OrthoDB" id="9802264at2"/>
<dbReference type="RefSeq" id="WP_136964208.1">
    <property type="nucleotide sequence ID" value="NZ_CP039690.1"/>
</dbReference>
<dbReference type="InterPro" id="IPR008995">
    <property type="entry name" value="Mo/tungstate-bd_C_term_dom"/>
</dbReference>
<evidence type="ECO:0000313" key="12">
    <source>
        <dbReference type="EMBL" id="QCI68793.1"/>
    </source>
</evidence>
<dbReference type="InterPro" id="IPR027417">
    <property type="entry name" value="P-loop_NTPase"/>
</dbReference>
<dbReference type="InterPro" id="IPR017871">
    <property type="entry name" value="ABC_transporter-like_CS"/>
</dbReference>
<keyword evidence="9" id="KW-0472">Membrane</keyword>
<protein>
    <submittedName>
        <fullName evidence="12">ABC transporter ATP-binding protein</fullName>
    </submittedName>
</protein>
<evidence type="ECO:0000259" key="11">
    <source>
        <dbReference type="PROSITE" id="PS50893"/>
    </source>
</evidence>
<keyword evidence="2" id="KW-0813">Transport</keyword>
<dbReference type="KEGG" id="pstg:E8M01_33900"/>
<keyword evidence="4" id="KW-0410">Iron transport</keyword>
<dbReference type="SUPFAM" id="SSF52540">
    <property type="entry name" value="P-loop containing nucleoside triphosphate hydrolases"/>
    <property type="match status" value="1"/>
</dbReference>
<dbReference type="InterPro" id="IPR015853">
    <property type="entry name" value="ABC_transpr_FbpC"/>
</dbReference>
<dbReference type="GO" id="GO:0015408">
    <property type="term" value="F:ABC-type ferric iron transporter activity"/>
    <property type="evidence" value="ECO:0007669"/>
    <property type="project" value="InterPro"/>
</dbReference>
<dbReference type="PROSITE" id="PS00211">
    <property type="entry name" value="ABC_TRANSPORTER_1"/>
    <property type="match status" value="1"/>
</dbReference>
<dbReference type="SMART" id="SM00382">
    <property type="entry name" value="AAA"/>
    <property type="match status" value="1"/>
</dbReference>
<dbReference type="InterPro" id="IPR003593">
    <property type="entry name" value="AAA+_ATPase"/>
</dbReference>
<keyword evidence="5" id="KW-0547">Nucleotide-binding</keyword>
<name>A0A4D7BE82_9HYPH</name>
<dbReference type="GO" id="GO:0016887">
    <property type="term" value="F:ATP hydrolysis activity"/>
    <property type="evidence" value="ECO:0007669"/>
    <property type="project" value="InterPro"/>
</dbReference>
<dbReference type="SUPFAM" id="SSF50331">
    <property type="entry name" value="MOP-like"/>
    <property type="match status" value="1"/>
</dbReference>
<dbReference type="PROSITE" id="PS50893">
    <property type="entry name" value="ABC_TRANSPORTER_2"/>
    <property type="match status" value="1"/>
</dbReference>
<feature type="domain" description="ABC transporter" evidence="11">
    <location>
        <begin position="31"/>
        <end position="263"/>
    </location>
</feature>
<keyword evidence="7" id="KW-0408">Iron</keyword>
<evidence type="ECO:0000256" key="4">
    <source>
        <dbReference type="ARBA" id="ARBA00022496"/>
    </source>
</evidence>
<dbReference type="Gene3D" id="3.40.50.300">
    <property type="entry name" value="P-loop containing nucleotide triphosphate hydrolases"/>
    <property type="match status" value="1"/>
</dbReference>
<dbReference type="InterPro" id="IPR050093">
    <property type="entry name" value="ABC_SmlMolc_Importer"/>
</dbReference>